<name>A0ABS8TJW4_DATST</name>
<evidence type="ECO:0000313" key="3">
    <source>
        <dbReference type="Proteomes" id="UP000823775"/>
    </source>
</evidence>
<sequence>MCMGVYSNFEYGDPDKEAPDGEFKNFSNLDNGKLLVGLYIMKALRGFPPYPSDAIRHPPPPQFRPIHHQGAKENYLEGRHIINGKPQKSITEEKEASTNELESYPNIMDQLKY</sequence>
<dbReference type="EMBL" id="JACEIK010001724">
    <property type="protein sequence ID" value="MCD7471794.1"/>
    <property type="molecule type" value="Genomic_DNA"/>
</dbReference>
<proteinExistence type="predicted"/>
<reference evidence="2 3" key="1">
    <citation type="journal article" date="2021" name="BMC Genomics">
        <title>Datura genome reveals duplications of psychoactive alkaloid biosynthetic genes and high mutation rate following tissue culture.</title>
        <authorList>
            <person name="Rajewski A."/>
            <person name="Carter-House D."/>
            <person name="Stajich J."/>
            <person name="Litt A."/>
        </authorList>
    </citation>
    <scope>NUCLEOTIDE SEQUENCE [LARGE SCALE GENOMIC DNA]</scope>
    <source>
        <strain evidence="2">AR-01</strain>
    </source>
</reference>
<gene>
    <name evidence="2" type="ORF">HAX54_012463</name>
</gene>
<keyword evidence="3" id="KW-1185">Reference proteome</keyword>
<evidence type="ECO:0000256" key="1">
    <source>
        <dbReference type="SAM" id="MobiDB-lite"/>
    </source>
</evidence>
<accession>A0ABS8TJW4</accession>
<comment type="caution">
    <text evidence="2">The sequence shown here is derived from an EMBL/GenBank/DDBJ whole genome shotgun (WGS) entry which is preliminary data.</text>
</comment>
<feature type="region of interest" description="Disordered" evidence="1">
    <location>
        <begin position="84"/>
        <end position="105"/>
    </location>
</feature>
<dbReference type="Proteomes" id="UP000823775">
    <property type="component" value="Unassembled WGS sequence"/>
</dbReference>
<organism evidence="2 3">
    <name type="scientific">Datura stramonium</name>
    <name type="common">Jimsonweed</name>
    <name type="synonym">Common thornapple</name>
    <dbReference type="NCBI Taxonomy" id="4076"/>
    <lineage>
        <taxon>Eukaryota</taxon>
        <taxon>Viridiplantae</taxon>
        <taxon>Streptophyta</taxon>
        <taxon>Embryophyta</taxon>
        <taxon>Tracheophyta</taxon>
        <taxon>Spermatophyta</taxon>
        <taxon>Magnoliopsida</taxon>
        <taxon>eudicotyledons</taxon>
        <taxon>Gunneridae</taxon>
        <taxon>Pentapetalae</taxon>
        <taxon>asterids</taxon>
        <taxon>lamiids</taxon>
        <taxon>Solanales</taxon>
        <taxon>Solanaceae</taxon>
        <taxon>Solanoideae</taxon>
        <taxon>Datureae</taxon>
        <taxon>Datura</taxon>
    </lineage>
</organism>
<evidence type="ECO:0000313" key="2">
    <source>
        <dbReference type="EMBL" id="MCD7471794.1"/>
    </source>
</evidence>
<protein>
    <submittedName>
        <fullName evidence="2">Uncharacterized protein</fullName>
    </submittedName>
</protein>